<reference evidence="3 4" key="1">
    <citation type="submission" date="2022-04" db="EMBL/GenBank/DDBJ databases">
        <title>Diverse halophilic archaea isolated from saline environments.</title>
        <authorList>
            <person name="Cui H.-L."/>
        </authorList>
    </citation>
    <scope>NUCLEOTIDE SEQUENCE [LARGE SCALE GENOMIC DNA]</scope>
    <source>
        <strain evidence="3 4">XZYJT49</strain>
    </source>
</reference>
<dbReference type="Pfam" id="PF00174">
    <property type="entry name" value="Oxidored_molyb"/>
    <property type="match status" value="1"/>
</dbReference>
<sequence length="152" mass="15766">MNVANAEPAADGDGERPPSVRVEGRETVVVSAARTRSDDLPRATRTCTVECASGVRGTDEWAGVPVDALAVAADFPGETTHLHVAAADFAADVPIRPALGGILAFEREGDREDGAVGLPRFVADGVPGERLVKRVERLSAVALDAGEEPEVG</sequence>
<feature type="compositionally biased region" description="Basic and acidic residues" evidence="1">
    <location>
        <begin position="13"/>
        <end position="24"/>
    </location>
</feature>
<dbReference type="GeneID" id="72184464"/>
<organism evidence="3 4">
    <name type="scientific">Halorussus limi</name>
    <dbReference type="NCBI Taxonomy" id="2938695"/>
    <lineage>
        <taxon>Archaea</taxon>
        <taxon>Methanobacteriati</taxon>
        <taxon>Methanobacteriota</taxon>
        <taxon>Stenosarchaea group</taxon>
        <taxon>Halobacteria</taxon>
        <taxon>Halobacteriales</taxon>
        <taxon>Haladaptataceae</taxon>
        <taxon>Halorussus</taxon>
    </lineage>
</organism>
<dbReference type="RefSeq" id="WP_248651401.1">
    <property type="nucleotide sequence ID" value="NZ_CP096659.1"/>
</dbReference>
<dbReference type="InterPro" id="IPR036374">
    <property type="entry name" value="OxRdtase_Mopterin-bd_sf"/>
</dbReference>
<dbReference type="SUPFAM" id="SSF56524">
    <property type="entry name" value="Oxidoreductase molybdopterin-binding domain"/>
    <property type="match status" value="1"/>
</dbReference>
<evidence type="ECO:0000256" key="1">
    <source>
        <dbReference type="SAM" id="MobiDB-lite"/>
    </source>
</evidence>
<gene>
    <name evidence="3" type="ORF">M0R89_04655</name>
</gene>
<dbReference type="AlphaFoldDB" id="A0A8U0HX00"/>
<evidence type="ECO:0000259" key="2">
    <source>
        <dbReference type="Pfam" id="PF00174"/>
    </source>
</evidence>
<evidence type="ECO:0000313" key="4">
    <source>
        <dbReference type="Proteomes" id="UP000830729"/>
    </source>
</evidence>
<accession>A0A8U0HX00</accession>
<keyword evidence="4" id="KW-1185">Reference proteome</keyword>
<dbReference type="Gene3D" id="3.90.420.10">
    <property type="entry name" value="Oxidoreductase, molybdopterin-binding domain"/>
    <property type="match status" value="1"/>
</dbReference>
<dbReference type="Proteomes" id="UP000830729">
    <property type="component" value="Chromosome"/>
</dbReference>
<proteinExistence type="predicted"/>
<evidence type="ECO:0000313" key="3">
    <source>
        <dbReference type="EMBL" id="UPV75359.1"/>
    </source>
</evidence>
<dbReference type="InterPro" id="IPR000572">
    <property type="entry name" value="OxRdtase_Mopterin-bd_dom"/>
</dbReference>
<feature type="domain" description="Oxidoreductase molybdopterin-binding" evidence="2">
    <location>
        <begin position="31"/>
        <end position="141"/>
    </location>
</feature>
<protein>
    <submittedName>
        <fullName evidence="3">Molybdopterin-dependent oxidoreductase</fullName>
    </submittedName>
</protein>
<dbReference type="KEGG" id="halx:M0R89_04655"/>
<dbReference type="EMBL" id="CP096659">
    <property type="protein sequence ID" value="UPV75359.1"/>
    <property type="molecule type" value="Genomic_DNA"/>
</dbReference>
<name>A0A8U0HX00_9EURY</name>
<feature type="region of interest" description="Disordered" evidence="1">
    <location>
        <begin position="1"/>
        <end position="24"/>
    </location>
</feature>